<dbReference type="GO" id="GO:0005304">
    <property type="term" value="F:L-valine transmembrane transporter activity"/>
    <property type="evidence" value="ECO:0007669"/>
    <property type="project" value="TreeGrafter"/>
</dbReference>
<keyword evidence="3" id="KW-1003">Cell membrane</keyword>
<dbReference type="AlphaFoldDB" id="A0A3D9HNH8"/>
<feature type="transmembrane region" description="Helical" evidence="10">
    <location>
        <begin position="187"/>
        <end position="208"/>
    </location>
</feature>
<evidence type="ECO:0000256" key="6">
    <source>
        <dbReference type="ARBA" id="ARBA00022970"/>
    </source>
</evidence>
<dbReference type="GO" id="GO:0042941">
    <property type="term" value="P:D-alanine transmembrane transport"/>
    <property type="evidence" value="ECO:0007669"/>
    <property type="project" value="TreeGrafter"/>
</dbReference>
<keyword evidence="6" id="KW-0029">Amino-acid transport</keyword>
<gene>
    <name evidence="11" type="ORF">DFP90_104335</name>
</gene>
<dbReference type="GO" id="GO:1903806">
    <property type="term" value="P:L-isoleucine import across plasma membrane"/>
    <property type="evidence" value="ECO:0007669"/>
    <property type="project" value="TreeGrafter"/>
</dbReference>
<dbReference type="GO" id="GO:0015192">
    <property type="term" value="F:L-phenylalanine transmembrane transporter activity"/>
    <property type="evidence" value="ECO:0007669"/>
    <property type="project" value="TreeGrafter"/>
</dbReference>
<dbReference type="GO" id="GO:0015190">
    <property type="term" value="F:L-leucine transmembrane transporter activity"/>
    <property type="evidence" value="ECO:0007669"/>
    <property type="project" value="TreeGrafter"/>
</dbReference>
<feature type="transmembrane region" description="Helical" evidence="10">
    <location>
        <begin position="260"/>
        <end position="283"/>
    </location>
</feature>
<comment type="caution">
    <text evidence="11">The sequence shown here is derived from an EMBL/GenBank/DDBJ whole genome shotgun (WGS) entry which is preliminary data.</text>
</comment>
<evidence type="ECO:0000256" key="9">
    <source>
        <dbReference type="ARBA" id="ARBA00037998"/>
    </source>
</evidence>
<keyword evidence="5 10" id="KW-0812">Transmembrane</keyword>
<dbReference type="Proteomes" id="UP000256845">
    <property type="component" value="Unassembled WGS sequence"/>
</dbReference>
<feature type="transmembrane region" description="Helical" evidence="10">
    <location>
        <begin position="141"/>
        <end position="158"/>
    </location>
</feature>
<evidence type="ECO:0000256" key="3">
    <source>
        <dbReference type="ARBA" id="ARBA00022475"/>
    </source>
</evidence>
<feature type="transmembrane region" description="Helical" evidence="10">
    <location>
        <begin position="6"/>
        <end position="31"/>
    </location>
</feature>
<comment type="similarity">
    <text evidence="9">Belongs to the binding-protein-dependent transport system permease family. LivHM subfamily.</text>
</comment>
<evidence type="ECO:0000313" key="11">
    <source>
        <dbReference type="EMBL" id="RED51057.1"/>
    </source>
</evidence>
<comment type="subcellular location">
    <subcellularLocation>
        <location evidence="1">Cell membrane</location>
        <topology evidence="1">Multi-pass membrane protein</topology>
    </subcellularLocation>
</comment>
<evidence type="ECO:0000256" key="2">
    <source>
        <dbReference type="ARBA" id="ARBA00022448"/>
    </source>
</evidence>
<name>A0A3D9HNH8_9PROT</name>
<sequence>MEILQLVLYGTILGSILALGAVGVSLTFGILRFANFSHGDLMTIGAYVVFVVFTVMKLPLWLAIIVSLAVTAALTAIIDKLIYRNFRNSDPVILLISSFGMALILRSLIQLIWGPSTQVYEKGIQLAIKFGGGLRIKPDQIIILVGTVLLIIALHLFLRKTKMGKAMRAVADNAELARLTGINTEKVILCTWLMGGALAAAAGIFLGLDTRVFPEMGWNILLPVFAAAILGGIGNPYGAIAGGLVIGISQELSTQFIDPSYKPAVAFAIMVVILIVRPTGIFAGRSS</sequence>
<feature type="transmembrane region" description="Helical" evidence="10">
    <location>
        <begin position="92"/>
        <end position="113"/>
    </location>
</feature>
<dbReference type="Pfam" id="PF02653">
    <property type="entry name" value="BPD_transp_2"/>
    <property type="match status" value="1"/>
</dbReference>
<keyword evidence="8 10" id="KW-0472">Membrane</keyword>
<dbReference type="GO" id="GO:0015808">
    <property type="term" value="P:L-alanine transport"/>
    <property type="evidence" value="ECO:0007669"/>
    <property type="project" value="TreeGrafter"/>
</dbReference>
<keyword evidence="4" id="KW-0997">Cell inner membrane</keyword>
<keyword evidence="7 10" id="KW-1133">Transmembrane helix</keyword>
<evidence type="ECO:0000256" key="1">
    <source>
        <dbReference type="ARBA" id="ARBA00004651"/>
    </source>
</evidence>
<feature type="transmembrane region" description="Helical" evidence="10">
    <location>
        <begin position="38"/>
        <end position="55"/>
    </location>
</feature>
<feature type="transmembrane region" description="Helical" evidence="10">
    <location>
        <begin position="220"/>
        <end position="248"/>
    </location>
</feature>
<dbReference type="OrthoDB" id="9778908at2"/>
<reference evidence="11 12" key="1">
    <citation type="submission" date="2018-07" db="EMBL/GenBank/DDBJ databases">
        <title>Genomic Encyclopedia of Type Strains, Phase III (KMG-III): the genomes of soil and plant-associated and newly described type strains.</title>
        <authorList>
            <person name="Whitman W."/>
        </authorList>
    </citation>
    <scope>NUCLEOTIDE SEQUENCE [LARGE SCALE GENOMIC DNA]</scope>
    <source>
        <strain evidence="11 12">CECT 8488</strain>
    </source>
</reference>
<proteinExistence type="inferred from homology"/>
<dbReference type="PANTHER" id="PTHR11795">
    <property type="entry name" value="BRANCHED-CHAIN AMINO ACID TRANSPORT SYSTEM PERMEASE PROTEIN LIVH"/>
    <property type="match status" value="1"/>
</dbReference>
<dbReference type="GO" id="GO:0005886">
    <property type="term" value="C:plasma membrane"/>
    <property type="evidence" value="ECO:0007669"/>
    <property type="project" value="UniProtKB-SubCell"/>
</dbReference>
<dbReference type="RefSeq" id="WP_115936837.1">
    <property type="nucleotide sequence ID" value="NZ_QRDW01000004.1"/>
</dbReference>
<evidence type="ECO:0000256" key="10">
    <source>
        <dbReference type="SAM" id="Phobius"/>
    </source>
</evidence>
<dbReference type="EMBL" id="QRDW01000004">
    <property type="protein sequence ID" value="RED51057.1"/>
    <property type="molecule type" value="Genomic_DNA"/>
</dbReference>
<evidence type="ECO:0000256" key="7">
    <source>
        <dbReference type="ARBA" id="ARBA00022989"/>
    </source>
</evidence>
<evidence type="ECO:0000256" key="5">
    <source>
        <dbReference type="ARBA" id="ARBA00022692"/>
    </source>
</evidence>
<dbReference type="CDD" id="cd06582">
    <property type="entry name" value="TM_PBP1_LivH_like"/>
    <property type="match status" value="1"/>
</dbReference>
<dbReference type="GO" id="GO:0015188">
    <property type="term" value="F:L-isoleucine transmembrane transporter activity"/>
    <property type="evidence" value="ECO:0007669"/>
    <property type="project" value="TreeGrafter"/>
</dbReference>
<accession>A0A3D9HNH8</accession>
<organism evidence="11 12">
    <name type="scientific">Aestuariispira insulae</name>
    <dbReference type="NCBI Taxonomy" id="1461337"/>
    <lineage>
        <taxon>Bacteria</taxon>
        <taxon>Pseudomonadati</taxon>
        <taxon>Pseudomonadota</taxon>
        <taxon>Alphaproteobacteria</taxon>
        <taxon>Rhodospirillales</taxon>
        <taxon>Kiloniellaceae</taxon>
        <taxon>Aestuariispira</taxon>
    </lineage>
</organism>
<keyword evidence="12" id="KW-1185">Reference proteome</keyword>
<keyword evidence="2" id="KW-0813">Transport</keyword>
<dbReference type="PANTHER" id="PTHR11795:SF371">
    <property type="entry name" value="HIGH-AFFINITY BRANCHED-CHAIN AMINO ACID TRANSPORT SYSTEM PERMEASE PROTEIN LIVH"/>
    <property type="match status" value="1"/>
</dbReference>
<evidence type="ECO:0000256" key="4">
    <source>
        <dbReference type="ARBA" id="ARBA00022519"/>
    </source>
</evidence>
<protein>
    <submittedName>
        <fullName evidence="11">Neutral amino acid ABC transporter membrane protein</fullName>
    </submittedName>
</protein>
<evidence type="ECO:0000313" key="12">
    <source>
        <dbReference type="Proteomes" id="UP000256845"/>
    </source>
</evidence>
<evidence type="ECO:0000256" key="8">
    <source>
        <dbReference type="ARBA" id="ARBA00023136"/>
    </source>
</evidence>
<dbReference type="InterPro" id="IPR052157">
    <property type="entry name" value="BCAA_transport_permease"/>
</dbReference>
<dbReference type="InterPro" id="IPR001851">
    <property type="entry name" value="ABC_transp_permease"/>
</dbReference>